<dbReference type="EMBL" id="NILF01000018">
    <property type="protein sequence ID" value="TWL42826.1"/>
    <property type="molecule type" value="Genomic_DNA"/>
</dbReference>
<reference evidence="1 2" key="1">
    <citation type="submission" date="2019-06" db="EMBL/GenBank/DDBJ databases">
        <title>Genome sequence analysis of &gt;100 Bacillus licheniformis strains suggests intrinsic resistance to this species.</title>
        <authorList>
            <person name="Wels M."/>
            <person name="Siezen R.J."/>
            <person name="Johansen E."/>
            <person name="Stuer-Lauridsen B."/>
            <person name="Bjerre K."/>
            <person name="Nielsen B.K.K."/>
        </authorList>
    </citation>
    <scope>NUCLEOTIDE SEQUENCE [LARGE SCALE GENOMIC DNA]</scope>
    <source>
        <strain evidence="1 2">BAC-15381</strain>
    </source>
</reference>
<dbReference type="Proteomes" id="UP000429980">
    <property type="component" value="Unassembled WGS sequence"/>
</dbReference>
<keyword evidence="2" id="KW-1185">Reference proteome</keyword>
<organism evidence="1 2">
    <name type="scientific">Bacillus paralicheniformis</name>
    <dbReference type="NCBI Taxonomy" id="1648923"/>
    <lineage>
        <taxon>Bacteria</taxon>
        <taxon>Bacillati</taxon>
        <taxon>Bacillota</taxon>
        <taxon>Bacilli</taxon>
        <taxon>Bacillales</taxon>
        <taxon>Bacillaceae</taxon>
        <taxon>Bacillus</taxon>
    </lineage>
</organism>
<evidence type="ECO:0000313" key="1">
    <source>
        <dbReference type="EMBL" id="TWL42826.1"/>
    </source>
</evidence>
<name>A0ABY3FZJ3_9BACI</name>
<proteinExistence type="predicted"/>
<evidence type="ECO:0008006" key="3">
    <source>
        <dbReference type="Google" id="ProtNLM"/>
    </source>
</evidence>
<evidence type="ECO:0000313" key="2">
    <source>
        <dbReference type="Proteomes" id="UP000429980"/>
    </source>
</evidence>
<accession>A0ABY3FZJ3</accession>
<gene>
    <name evidence="1" type="ORF">CHCC15381_4370</name>
</gene>
<sequence>MNPYSSPKLTFANFRKDIQDIAVNQAKKLRDQKRYIDQLFKTLR</sequence>
<protein>
    <recommendedName>
        <fullName evidence="3">Transposase</fullName>
    </recommendedName>
</protein>
<comment type="caution">
    <text evidence="1">The sequence shown here is derived from an EMBL/GenBank/DDBJ whole genome shotgun (WGS) entry which is preliminary data.</text>
</comment>